<evidence type="ECO:0000256" key="1">
    <source>
        <dbReference type="ARBA" id="ARBA00004141"/>
    </source>
</evidence>
<dbReference type="PANTHER" id="PTHR22911:SF6">
    <property type="entry name" value="SOLUTE CARRIER FAMILY 35 MEMBER G1"/>
    <property type="match status" value="1"/>
</dbReference>
<name>A0A432VWX1_9GAMM</name>
<feature type="transmembrane region" description="Helical" evidence="5">
    <location>
        <begin position="236"/>
        <end position="253"/>
    </location>
</feature>
<dbReference type="InterPro" id="IPR000620">
    <property type="entry name" value="EamA_dom"/>
</dbReference>
<feature type="transmembrane region" description="Helical" evidence="5">
    <location>
        <begin position="181"/>
        <end position="199"/>
    </location>
</feature>
<organism evidence="7 8">
    <name type="scientific">Aliidiomarina iranensis</name>
    <dbReference type="NCBI Taxonomy" id="1434071"/>
    <lineage>
        <taxon>Bacteria</taxon>
        <taxon>Pseudomonadati</taxon>
        <taxon>Pseudomonadota</taxon>
        <taxon>Gammaproteobacteria</taxon>
        <taxon>Alteromonadales</taxon>
        <taxon>Idiomarinaceae</taxon>
        <taxon>Aliidiomarina</taxon>
    </lineage>
</organism>
<feature type="transmembrane region" description="Helical" evidence="5">
    <location>
        <begin position="123"/>
        <end position="142"/>
    </location>
</feature>
<sequence>MVKHLTPDVPFFHLVFFRNFFAFLILIPWLIRKRHSAFKTSQLRLHVFRGIAGVSAMYLFFLVISQVPLAKATLVLLMAPFFIPIISFIWLRERISNRLWFAIGLGFFGVLIFLNPFTSPFPAIMFLAVLAAALAAATKTIIRQMASTESPSKIVFYFSFFATVMTAIPVLLNWQTLSLELWLGVALMGFFAVLGQLTMTRAFSIAPPSQVGVFTYSSVLFAGLIGYLVWGEAFTLNMFLGSLVIIAAGYAAIRHGGRSSAVASRESR</sequence>
<evidence type="ECO:0000256" key="5">
    <source>
        <dbReference type="SAM" id="Phobius"/>
    </source>
</evidence>
<feature type="transmembrane region" description="Helical" evidence="5">
    <location>
        <begin position="154"/>
        <end position="175"/>
    </location>
</feature>
<evidence type="ECO:0000256" key="3">
    <source>
        <dbReference type="ARBA" id="ARBA00022989"/>
    </source>
</evidence>
<keyword evidence="3 5" id="KW-1133">Transmembrane helix</keyword>
<evidence type="ECO:0000256" key="2">
    <source>
        <dbReference type="ARBA" id="ARBA00022692"/>
    </source>
</evidence>
<feature type="domain" description="EamA" evidence="6">
    <location>
        <begin position="2"/>
        <end position="113"/>
    </location>
</feature>
<dbReference type="GO" id="GO:0016020">
    <property type="term" value="C:membrane"/>
    <property type="evidence" value="ECO:0007669"/>
    <property type="project" value="UniProtKB-SubCell"/>
</dbReference>
<gene>
    <name evidence="7" type="ORF">CWE08_06405</name>
</gene>
<protein>
    <submittedName>
        <fullName evidence="7">Multidrug DMT transporter permease</fullName>
    </submittedName>
</protein>
<dbReference type="AlphaFoldDB" id="A0A432VWX1"/>
<accession>A0A432VWX1</accession>
<feature type="transmembrane region" description="Helical" evidence="5">
    <location>
        <begin position="98"/>
        <end position="117"/>
    </location>
</feature>
<dbReference type="Pfam" id="PF00892">
    <property type="entry name" value="EamA"/>
    <property type="match status" value="2"/>
</dbReference>
<dbReference type="InterPro" id="IPR037185">
    <property type="entry name" value="EmrE-like"/>
</dbReference>
<comment type="caution">
    <text evidence="7">The sequence shown here is derived from an EMBL/GenBank/DDBJ whole genome shotgun (WGS) entry which is preliminary data.</text>
</comment>
<dbReference type="EMBL" id="PIPJ01000003">
    <property type="protein sequence ID" value="RUO21213.1"/>
    <property type="molecule type" value="Genomic_DNA"/>
</dbReference>
<feature type="transmembrane region" description="Helical" evidence="5">
    <location>
        <begin position="211"/>
        <end position="230"/>
    </location>
</feature>
<feature type="transmembrane region" description="Helical" evidence="5">
    <location>
        <begin position="12"/>
        <end position="31"/>
    </location>
</feature>
<dbReference type="Proteomes" id="UP000288395">
    <property type="component" value="Unassembled WGS sequence"/>
</dbReference>
<evidence type="ECO:0000313" key="7">
    <source>
        <dbReference type="EMBL" id="RUO21213.1"/>
    </source>
</evidence>
<feature type="domain" description="EamA" evidence="6">
    <location>
        <begin position="125"/>
        <end position="248"/>
    </location>
</feature>
<dbReference type="SUPFAM" id="SSF103481">
    <property type="entry name" value="Multidrug resistance efflux transporter EmrE"/>
    <property type="match status" value="2"/>
</dbReference>
<reference evidence="8" key="1">
    <citation type="journal article" date="2018" name="Front. Microbiol.">
        <title>Genome-Based Analysis Reveals the Taxonomy and Diversity of the Family Idiomarinaceae.</title>
        <authorList>
            <person name="Liu Y."/>
            <person name="Lai Q."/>
            <person name="Shao Z."/>
        </authorList>
    </citation>
    <scope>NUCLEOTIDE SEQUENCE [LARGE SCALE GENOMIC DNA]</scope>
    <source>
        <strain evidence="8">GBPy7</strain>
    </source>
</reference>
<dbReference type="OrthoDB" id="148351at2"/>
<evidence type="ECO:0000259" key="6">
    <source>
        <dbReference type="Pfam" id="PF00892"/>
    </source>
</evidence>
<keyword evidence="2 5" id="KW-0812">Transmembrane</keyword>
<keyword evidence="4 5" id="KW-0472">Membrane</keyword>
<proteinExistence type="predicted"/>
<evidence type="ECO:0000256" key="4">
    <source>
        <dbReference type="ARBA" id="ARBA00023136"/>
    </source>
</evidence>
<feature type="transmembrane region" description="Helical" evidence="5">
    <location>
        <begin position="43"/>
        <end position="64"/>
    </location>
</feature>
<feature type="transmembrane region" description="Helical" evidence="5">
    <location>
        <begin position="70"/>
        <end position="91"/>
    </location>
</feature>
<dbReference type="PANTHER" id="PTHR22911">
    <property type="entry name" value="ACYL-MALONYL CONDENSING ENZYME-RELATED"/>
    <property type="match status" value="1"/>
</dbReference>
<keyword evidence="8" id="KW-1185">Reference proteome</keyword>
<evidence type="ECO:0000313" key="8">
    <source>
        <dbReference type="Proteomes" id="UP000288395"/>
    </source>
</evidence>
<comment type="subcellular location">
    <subcellularLocation>
        <location evidence="1">Membrane</location>
        <topology evidence="1">Multi-pass membrane protein</topology>
    </subcellularLocation>
</comment>